<keyword evidence="2" id="KW-1185">Reference proteome</keyword>
<dbReference type="Pfam" id="PF05521">
    <property type="entry name" value="Phage_HCP"/>
    <property type="match status" value="1"/>
</dbReference>
<gene>
    <name evidence="1" type="ORF">FPZ52_04255</name>
</gene>
<organism evidence="1 2">
    <name type="scientific">Qingshengfaniella alkalisoli</name>
    <dbReference type="NCBI Taxonomy" id="2599296"/>
    <lineage>
        <taxon>Bacteria</taxon>
        <taxon>Pseudomonadati</taxon>
        <taxon>Pseudomonadota</taxon>
        <taxon>Alphaproteobacteria</taxon>
        <taxon>Rhodobacterales</taxon>
        <taxon>Paracoccaceae</taxon>
        <taxon>Qingshengfaniella</taxon>
    </lineage>
</organism>
<evidence type="ECO:0000313" key="1">
    <source>
        <dbReference type="EMBL" id="QDY68921.1"/>
    </source>
</evidence>
<dbReference type="AlphaFoldDB" id="A0A5B8IVM4"/>
<dbReference type="Proteomes" id="UP000318483">
    <property type="component" value="Chromosome"/>
</dbReference>
<sequence length="112" mass="12917">MKVPELNRLLVLERPTEMVDGAGGRSHVFAEVGYIWARVRAKSGREVARSEVDLASQTYEVVVRAAPYHKERRPTPRDRLIWGARRLQVQSVAEWDEQGRYLKCLAREEVTL</sequence>
<evidence type="ECO:0000313" key="2">
    <source>
        <dbReference type="Proteomes" id="UP000318483"/>
    </source>
</evidence>
<dbReference type="Gene3D" id="2.40.10.270">
    <property type="entry name" value="Bacteriophage SPP1 head-tail adaptor protein"/>
    <property type="match status" value="1"/>
</dbReference>
<protein>
    <submittedName>
        <fullName evidence="1">Head-tail adaptor protein</fullName>
    </submittedName>
</protein>
<dbReference type="OrthoDB" id="7570189at2"/>
<dbReference type="RefSeq" id="WP_146364030.1">
    <property type="nucleotide sequence ID" value="NZ_CP042261.1"/>
</dbReference>
<dbReference type="InterPro" id="IPR008767">
    <property type="entry name" value="Phage_SPP1_head-tail_adaptor"/>
</dbReference>
<dbReference type="EMBL" id="CP042261">
    <property type="protein sequence ID" value="QDY68921.1"/>
    <property type="molecule type" value="Genomic_DNA"/>
</dbReference>
<reference evidence="1 2" key="1">
    <citation type="submission" date="2019-07" db="EMBL/GenBank/DDBJ databases">
        <title>Litoreibacter alkalisoli sp. nov., isolated from saline-alkaline soil.</title>
        <authorList>
            <person name="Wang S."/>
            <person name="Xu L."/>
            <person name="Xing Y.-T."/>
            <person name="Sun J.-Q."/>
        </authorList>
    </citation>
    <scope>NUCLEOTIDE SEQUENCE [LARGE SCALE GENOMIC DNA]</scope>
    <source>
        <strain evidence="1 2">LN3S51</strain>
    </source>
</reference>
<name>A0A5B8IVM4_9RHOB</name>
<dbReference type="KEGG" id="lit:FPZ52_04255"/>
<accession>A0A5B8IVM4</accession>
<dbReference type="InterPro" id="IPR038666">
    <property type="entry name" value="SSP1_head-tail_sf"/>
</dbReference>
<proteinExistence type="predicted"/>